<dbReference type="Gene3D" id="2.60.40.4150">
    <property type="entry name" value="Type VI secretion system, lipoprotein SciN"/>
    <property type="match status" value="1"/>
</dbReference>
<reference evidence="1 2" key="1">
    <citation type="submission" date="2023-03" db="EMBL/GenBank/DDBJ databases">
        <authorList>
            <person name="Pearce D."/>
        </authorList>
    </citation>
    <scope>NUCLEOTIDE SEQUENCE [LARGE SCALE GENOMIC DNA]</scope>
    <source>
        <strain evidence="1">Msz</strain>
    </source>
</reference>
<dbReference type="RefSeq" id="WP_051331804.1">
    <property type="nucleotide sequence ID" value="NZ_OX458333.1"/>
</dbReference>
<dbReference type="Proteomes" id="UP001162030">
    <property type="component" value="Chromosome"/>
</dbReference>
<sequence>MRVAILFLGFLTFLVLAGCASDEPKPTPLPPTIVQLRIEASPGINLDGEGRPSPLLLRVYQLRQTAAFNGADFFALYQNEQSVLGGDVAGKEEFILRPGEKRELSFEAKPEVAAIGVFGAYRNLDSAQWRASTAIPPNTTSIVKLRVSGDRLDLRPPEATDEAPVE</sequence>
<dbReference type="PROSITE" id="PS51257">
    <property type="entry name" value="PROKAR_LIPOPROTEIN"/>
    <property type="match status" value="1"/>
</dbReference>
<evidence type="ECO:0000313" key="2">
    <source>
        <dbReference type="Proteomes" id="UP001162030"/>
    </source>
</evidence>
<dbReference type="Pfam" id="PF12790">
    <property type="entry name" value="T6SS-SciN"/>
    <property type="match status" value="1"/>
</dbReference>
<evidence type="ECO:0000313" key="1">
    <source>
        <dbReference type="EMBL" id="CAI8798281.1"/>
    </source>
</evidence>
<gene>
    <name evidence="1" type="ORF">MSZNOR_1538</name>
</gene>
<dbReference type="InterPro" id="IPR038706">
    <property type="entry name" value="Type_VI_SciN-like_sf"/>
</dbReference>
<proteinExistence type="predicted"/>
<dbReference type="NCBIfam" id="TIGR03352">
    <property type="entry name" value="VI_chp_3"/>
    <property type="match status" value="1"/>
</dbReference>
<name>A0ABM9I000_9GAMM</name>
<dbReference type="InterPro" id="IPR017734">
    <property type="entry name" value="T6SS_SciN"/>
</dbReference>
<dbReference type="EMBL" id="OX458333">
    <property type="protein sequence ID" value="CAI8798281.1"/>
    <property type="molecule type" value="Genomic_DNA"/>
</dbReference>
<organism evidence="1 2">
    <name type="scientific">Methylocaldum szegediense</name>
    <dbReference type="NCBI Taxonomy" id="73780"/>
    <lineage>
        <taxon>Bacteria</taxon>
        <taxon>Pseudomonadati</taxon>
        <taxon>Pseudomonadota</taxon>
        <taxon>Gammaproteobacteria</taxon>
        <taxon>Methylococcales</taxon>
        <taxon>Methylococcaceae</taxon>
        <taxon>Methylocaldum</taxon>
    </lineage>
</organism>
<accession>A0ABM9I000</accession>
<protein>
    <submittedName>
        <fullName evidence="1">Type VI secretion system protein VasD</fullName>
    </submittedName>
</protein>
<keyword evidence="2" id="KW-1185">Reference proteome</keyword>
<dbReference type="PANTHER" id="PTHR37625:SF4">
    <property type="entry name" value="OUTER MEMBRANE LIPOPROTEIN"/>
    <property type="match status" value="1"/>
</dbReference>
<dbReference type="PANTHER" id="PTHR37625">
    <property type="entry name" value="OUTER MEMBRANE LIPOPROTEIN-RELATED"/>
    <property type="match status" value="1"/>
</dbReference>